<dbReference type="UniPathway" id="UPA00193"/>
<dbReference type="PANTHER" id="PTHR11680">
    <property type="entry name" value="SERINE HYDROXYMETHYLTRANSFERASE"/>
    <property type="match status" value="1"/>
</dbReference>
<evidence type="ECO:0000256" key="1">
    <source>
        <dbReference type="ARBA" id="ARBA00001933"/>
    </source>
</evidence>
<feature type="modified residue" description="N6-(pyridoxal phosphate)lysine" evidence="4">
    <location>
        <position position="266"/>
    </location>
</feature>
<dbReference type="InterPro" id="IPR015424">
    <property type="entry name" value="PyrdxlP-dep_Trfase"/>
</dbReference>
<dbReference type="EC" id="2.1.2.1" evidence="4"/>
<organism evidence="7 8">
    <name type="scientific">Candidatus Thermofonsia Clade 1 bacterium</name>
    <dbReference type="NCBI Taxonomy" id="2364210"/>
    <lineage>
        <taxon>Bacteria</taxon>
        <taxon>Bacillati</taxon>
        <taxon>Chloroflexota</taxon>
        <taxon>Candidatus Thermofontia</taxon>
        <taxon>Candidatus Thermofonsia Clade 1</taxon>
    </lineage>
</organism>
<keyword evidence="4" id="KW-0554">One-carbon metabolism</keyword>
<dbReference type="GO" id="GO:0004372">
    <property type="term" value="F:glycine hydroxymethyltransferase activity"/>
    <property type="evidence" value="ECO:0007669"/>
    <property type="project" value="UniProtKB-UniRule"/>
</dbReference>
<accession>A0A2M8PE93</accession>
<dbReference type="InterPro" id="IPR049943">
    <property type="entry name" value="Ser_HO-MeTrfase-like"/>
</dbReference>
<proteinExistence type="inferred from homology"/>
<feature type="domain" description="GCVT N-terminal" evidence="6">
    <location>
        <begin position="660"/>
        <end position="941"/>
    </location>
</feature>
<keyword evidence="4" id="KW-0028">Amino-acid biosynthesis</keyword>
<protein>
    <recommendedName>
        <fullName evidence="4">Serine hydroxymethyltransferase</fullName>
        <shortName evidence="4">SHMT</shortName>
        <shortName evidence="4">Serine methylase</shortName>
        <ecNumber evidence="4">2.1.2.1</ecNumber>
    </recommendedName>
</protein>
<evidence type="ECO:0000313" key="8">
    <source>
        <dbReference type="Proteomes" id="UP000229681"/>
    </source>
</evidence>
<sequence>MLHDFLFRGDLADLDPDLADLINLEAARQRRRLILIPSESTVPYAVRQALTSHFHNLYAEGYPPEEMRTMREAELLDFDLHLANFRRYSDPRYYKGTEFANLVEALARRRCAELFATERLSADQLYVNVQPLSGAPANSAVYTALLTPGDTIMGMDLLHGGHLTHGSPAARSGKQYNAVFYGVHPETELIDYDAAYATAMQHRPKIVIGGYSSYPLAPDWHKLRAIADACGALLMADVAHVAGLIAAGVYPSPIGIADIVTFTTHKTLGGPRGAVIITHRADLAKKLDRGVFPGEQGGPHMNNIAALALALKLARTEQFKALQAQTVKNAARLAQKLAEYGLRLVYGGTNTHLLVVDVSTIRGADGTPLSGDMAARILDLVGITCNRNTIPGDTSAARPSGIRLGTPWITQRGFREPEIDRLASIIAHTLKAIRPFSYAGKGGKEDQRAKLPFEALTDARHAVAQLCLESGIDYELPVVGKRMTEKGKQHITLWVDEMAERGALSVAIRGAAAADFLRIALTSRVYPLEIGDSEPTSLLDEDGALIASGILERVGAETYHLHLNAEGGRAAAWLQALSDGFTIYDPLDVHGKLPGVVVVSVLGKPSRAIEVPVGERAGFYAEKDYFVGCRGAKLSAAHGAPLPPFTWQEPTDQPLKRTPLYEVHKRLGAKMAPFGGYEMPLWYKSVSAEHAAVRTAAGVFDVAHMGVWDVSGRGALHFLERLTANEVRTLKVGDAQYSYLLGVDGVPLDDIYVYRLAEDRFMLVVNASNNDKDWAWANAVLCGAVQIDPTRPYARLMDDPSHVTLRDLRDLQHGEACRVDIALQGQASLGILQSMAHSEADKKRLANMAWSTVAPFKLGEFDLIISRTGYTGERVAFELFVHPQQAAALFEALIAAGAQPCGLASRDSTRIEAGLPLYGHELGGLHAFTPGDAGFGNYVKLWKPFFIGKLAYLERERKREAVIVRFRMLHKGVRPPQPGAAVLDRRGNVIGMVTSCSIDSEGYQCGQAYVKEPFSAPETPLLILNVGKETPLPASVALGDRLPVPDAAVVLTRFPAKKKSS</sequence>
<dbReference type="Gene3D" id="3.30.1360.120">
    <property type="entry name" value="Probable tRNA modification gtpase trme, domain 1"/>
    <property type="match status" value="2"/>
</dbReference>
<dbReference type="HAMAP" id="MF_00051">
    <property type="entry name" value="SHMT"/>
    <property type="match status" value="1"/>
</dbReference>
<comment type="caution">
    <text evidence="7">The sequence shown here is derived from an EMBL/GenBank/DDBJ whole genome shotgun (WGS) entry which is preliminary data.</text>
</comment>
<dbReference type="InterPro" id="IPR039429">
    <property type="entry name" value="SHMT-like_dom"/>
</dbReference>
<dbReference type="SUPFAM" id="SSF103025">
    <property type="entry name" value="Folate-binding domain"/>
    <property type="match status" value="2"/>
</dbReference>
<feature type="binding site" evidence="4">
    <location>
        <begin position="161"/>
        <end position="163"/>
    </location>
    <ligand>
        <name>(6S)-5,6,7,8-tetrahydrofolate</name>
        <dbReference type="ChEBI" id="CHEBI:57453"/>
    </ligand>
</feature>
<comment type="caution">
    <text evidence="4">Lacks conserved residue(s) required for the propagation of feature annotation.</text>
</comment>
<dbReference type="Pfam" id="PF00464">
    <property type="entry name" value="SHMT"/>
    <property type="match status" value="2"/>
</dbReference>
<comment type="catalytic activity">
    <reaction evidence="4">
        <text>(6R)-5,10-methylene-5,6,7,8-tetrahydrofolate + glycine + H2O = (6S)-5,6,7,8-tetrahydrofolate + L-serine</text>
        <dbReference type="Rhea" id="RHEA:15481"/>
        <dbReference type="ChEBI" id="CHEBI:15377"/>
        <dbReference type="ChEBI" id="CHEBI:15636"/>
        <dbReference type="ChEBI" id="CHEBI:33384"/>
        <dbReference type="ChEBI" id="CHEBI:57305"/>
        <dbReference type="ChEBI" id="CHEBI:57453"/>
        <dbReference type="EC" id="2.1.2.1"/>
    </reaction>
</comment>
<dbReference type="NCBIfam" id="NF000586">
    <property type="entry name" value="PRK00011.1"/>
    <property type="match status" value="1"/>
</dbReference>
<gene>
    <name evidence="4" type="primary">glyA</name>
    <name evidence="7" type="ORF">CUN49_08355</name>
</gene>
<keyword evidence="3 4" id="KW-0663">Pyridoxal phosphate</keyword>
<name>A0A2M8PE93_9CHLR</name>
<dbReference type="Proteomes" id="UP000229681">
    <property type="component" value="Unassembled WGS sequence"/>
</dbReference>
<dbReference type="GO" id="GO:0019264">
    <property type="term" value="P:glycine biosynthetic process from serine"/>
    <property type="evidence" value="ECO:0007669"/>
    <property type="project" value="UniProtKB-UniRule"/>
</dbReference>
<comment type="similarity">
    <text evidence="2 4">Belongs to the SHMT family.</text>
</comment>
<dbReference type="EMBL" id="PGTM01000102">
    <property type="protein sequence ID" value="PJF35870.1"/>
    <property type="molecule type" value="Genomic_DNA"/>
</dbReference>
<dbReference type="UniPathway" id="UPA00288">
    <property type="reaction ID" value="UER01023"/>
</dbReference>
<keyword evidence="4" id="KW-0963">Cytoplasm</keyword>
<dbReference type="InterPro" id="IPR015422">
    <property type="entry name" value="PyrdxlP-dep_Trfase_small"/>
</dbReference>
<feature type="domain" description="Serine hydroxymethyltransferase-like" evidence="5">
    <location>
        <begin position="11"/>
        <end position="65"/>
    </location>
</feature>
<comment type="subcellular location">
    <subcellularLocation>
        <location evidence="4">Cytoplasm</location>
    </subcellularLocation>
</comment>
<dbReference type="CDD" id="cd00378">
    <property type="entry name" value="SHMT"/>
    <property type="match status" value="1"/>
</dbReference>
<evidence type="ECO:0000259" key="5">
    <source>
        <dbReference type="Pfam" id="PF00464"/>
    </source>
</evidence>
<dbReference type="SUPFAM" id="SSF53383">
    <property type="entry name" value="PLP-dependent transferases"/>
    <property type="match status" value="1"/>
</dbReference>
<feature type="site" description="Plays an important role in substrate specificity" evidence="4">
    <location>
        <position position="265"/>
    </location>
</feature>
<evidence type="ECO:0000256" key="4">
    <source>
        <dbReference type="HAMAP-Rule" id="MF_00051"/>
    </source>
</evidence>
<evidence type="ECO:0000256" key="3">
    <source>
        <dbReference type="ARBA" id="ARBA00022898"/>
    </source>
</evidence>
<reference evidence="7 8" key="1">
    <citation type="submission" date="2017-11" db="EMBL/GenBank/DDBJ databases">
        <title>Evolution of Phototrophy in the Chloroflexi Phylum Driven by Horizontal Gene Transfer.</title>
        <authorList>
            <person name="Ward L.M."/>
            <person name="Hemp J."/>
            <person name="Shih P.M."/>
            <person name="Mcglynn S.E."/>
            <person name="Fischer W."/>
        </authorList>
    </citation>
    <scope>NUCLEOTIDE SEQUENCE [LARGE SCALE GENOMIC DNA]</scope>
    <source>
        <strain evidence="7">JP3_13</strain>
    </source>
</reference>
<feature type="binding site" evidence="4">
    <location>
        <position position="157"/>
    </location>
    <ligand>
        <name>(6S)-5,6,7,8-tetrahydrofolate</name>
        <dbReference type="ChEBI" id="CHEBI:57453"/>
    </ligand>
</feature>
<dbReference type="Gene3D" id="3.90.1150.10">
    <property type="entry name" value="Aspartate Aminotransferase, domain 1"/>
    <property type="match status" value="1"/>
</dbReference>
<dbReference type="GO" id="GO:0005737">
    <property type="term" value="C:cytoplasm"/>
    <property type="evidence" value="ECO:0007669"/>
    <property type="project" value="UniProtKB-SubCell"/>
</dbReference>
<feature type="domain" description="Serine hydroxymethyltransferase-like" evidence="5">
    <location>
        <begin position="88"/>
        <end position="426"/>
    </location>
</feature>
<comment type="cofactor">
    <cofactor evidence="1 4">
        <name>pyridoxal 5'-phosphate</name>
        <dbReference type="ChEBI" id="CHEBI:597326"/>
    </cofactor>
</comment>
<keyword evidence="4" id="KW-0808">Transferase</keyword>
<comment type="subunit">
    <text evidence="4">Homodimer.</text>
</comment>
<dbReference type="InterPro" id="IPR015421">
    <property type="entry name" value="PyrdxlP-dep_Trfase_major"/>
</dbReference>
<dbReference type="InterPro" id="IPR001085">
    <property type="entry name" value="Ser_HO-MeTrfase"/>
</dbReference>
<comment type="pathway">
    <text evidence="4">Amino-acid biosynthesis; glycine biosynthesis; glycine from L-serine: step 1/1.</text>
</comment>
<dbReference type="Pfam" id="PF01571">
    <property type="entry name" value="GCV_T"/>
    <property type="match status" value="1"/>
</dbReference>
<evidence type="ECO:0000256" key="2">
    <source>
        <dbReference type="ARBA" id="ARBA00006376"/>
    </source>
</evidence>
<dbReference type="AlphaFoldDB" id="A0A2M8PE93"/>
<evidence type="ECO:0000259" key="6">
    <source>
        <dbReference type="Pfam" id="PF01571"/>
    </source>
</evidence>
<dbReference type="InterPro" id="IPR027266">
    <property type="entry name" value="TrmE/GcvT-like"/>
</dbReference>
<evidence type="ECO:0000313" key="7">
    <source>
        <dbReference type="EMBL" id="PJF35870.1"/>
    </source>
</evidence>
<dbReference type="PANTHER" id="PTHR11680:SF35">
    <property type="entry name" value="SERINE HYDROXYMETHYLTRANSFERASE 1"/>
    <property type="match status" value="1"/>
</dbReference>
<dbReference type="GO" id="GO:0035999">
    <property type="term" value="P:tetrahydrofolate interconversion"/>
    <property type="evidence" value="ECO:0007669"/>
    <property type="project" value="UniProtKB-UniRule"/>
</dbReference>
<comment type="function">
    <text evidence="4">Catalyzes the reversible interconversion of serine and glycine with tetrahydrofolate (THF) serving as the one-carbon carrier. This reaction serves as the major source of one-carbon groups required for the biosynthesis of purines, thymidylate, methionine, and other important biomolecules. Also exhibits THF-independent aldolase activity toward beta-hydroxyamino acids, producing glycine and aldehydes, via a retro-aldol mechanism.</text>
</comment>
<comment type="pathway">
    <text evidence="4">One-carbon metabolism; tetrahydrofolate interconversion.</text>
</comment>
<dbReference type="GO" id="GO:0030170">
    <property type="term" value="F:pyridoxal phosphate binding"/>
    <property type="evidence" value="ECO:0007669"/>
    <property type="project" value="UniProtKB-UniRule"/>
</dbReference>
<dbReference type="InterPro" id="IPR006222">
    <property type="entry name" value="GCVT_N"/>
</dbReference>
<dbReference type="Gene3D" id="3.40.640.10">
    <property type="entry name" value="Type I PLP-dependent aspartate aminotransferase-like (Major domain)"/>
    <property type="match status" value="1"/>
</dbReference>